<dbReference type="Proteomes" id="UP000001937">
    <property type="component" value="Chromosome"/>
</dbReference>
<dbReference type="OrthoDB" id="3213566at2"/>
<organism evidence="1 2">
    <name type="scientific">Frankia casuarinae (strain DSM 45818 / CECT 9043 / HFP020203 / CcI3)</name>
    <dbReference type="NCBI Taxonomy" id="106370"/>
    <lineage>
        <taxon>Bacteria</taxon>
        <taxon>Bacillati</taxon>
        <taxon>Actinomycetota</taxon>
        <taxon>Actinomycetes</taxon>
        <taxon>Frankiales</taxon>
        <taxon>Frankiaceae</taxon>
        <taxon>Frankia</taxon>
    </lineage>
</organism>
<dbReference type="InterPro" id="IPR027417">
    <property type="entry name" value="P-loop_NTPase"/>
</dbReference>
<reference evidence="1 2" key="1">
    <citation type="journal article" date="2007" name="Genome Res.">
        <title>Genome characteristics of facultatively symbiotic Frankia sp. strains reflect host range and host plant biogeography.</title>
        <authorList>
            <person name="Normand P."/>
            <person name="Lapierre P."/>
            <person name="Tisa L.S."/>
            <person name="Gogarten J.P."/>
            <person name="Alloisio N."/>
            <person name="Bagnarol E."/>
            <person name="Bassi C.A."/>
            <person name="Berry A.M."/>
            <person name="Bickhart D.M."/>
            <person name="Choisne N."/>
            <person name="Couloux A."/>
            <person name="Cournoyer B."/>
            <person name="Cruveiller S."/>
            <person name="Daubin V."/>
            <person name="Demange N."/>
            <person name="Francino M.P."/>
            <person name="Goltsman E."/>
            <person name="Huang Y."/>
            <person name="Kopp O.R."/>
            <person name="Labarre L."/>
            <person name="Lapidus A."/>
            <person name="Lavire C."/>
            <person name="Marechal J."/>
            <person name="Martinez M."/>
            <person name="Mastronunzio J.E."/>
            <person name="Mullin B.C."/>
            <person name="Niemann J."/>
            <person name="Pujic P."/>
            <person name="Rawnsley T."/>
            <person name="Rouy Z."/>
            <person name="Schenowitz C."/>
            <person name="Sellstedt A."/>
            <person name="Tavares F."/>
            <person name="Tomkins J.P."/>
            <person name="Vallenet D."/>
            <person name="Valverde C."/>
            <person name="Wall L.G."/>
            <person name="Wang Y."/>
            <person name="Medigue C."/>
            <person name="Benson D.R."/>
        </authorList>
    </citation>
    <scope>NUCLEOTIDE SEQUENCE [LARGE SCALE GENOMIC DNA]</scope>
    <source>
        <strain evidence="2">DSM 45818 / CECT 9043 / CcI3</strain>
    </source>
</reference>
<dbReference type="KEGG" id="fra:Francci3_2383"/>
<gene>
    <name evidence="1" type="ordered locus">Francci3_2383</name>
</gene>
<evidence type="ECO:0000313" key="2">
    <source>
        <dbReference type="Proteomes" id="UP000001937"/>
    </source>
</evidence>
<dbReference type="RefSeq" id="WP_011436795.1">
    <property type="nucleotide sequence ID" value="NC_007777.1"/>
</dbReference>
<dbReference type="SUPFAM" id="SSF52540">
    <property type="entry name" value="P-loop containing nucleoside triphosphate hydrolases"/>
    <property type="match status" value="1"/>
</dbReference>
<keyword evidence="2" id="KW-1185">Reference proteome</keyword>
<evidence type="ECO:0000313" key="1">
    <source>
        <dbReference type="EMBL" id="ABD11750.1"/>
    </source>
</evidence>
<proteinExistence type="predicted"/>
<keyword evidence="1" id="KW-0808">Transferase</keyword>
<dbReference type="eggNOG" id="COG2074">
    <property type="taxonomic scope" value="Bacteria"/>
</dbReference>
<dbReference type="PANTHER" id="PTHR33477:SF3">
    <property type="entry name" value="P-LOOP NTPASE DOMAIN-CONTAINING PROTEIN LPA1 HOMOLOG 1"/>
    <property type="match status" value="1"/>
</dbReference>
<dbReference type="GO" id="GO:0016301">
    <property type="term" value="F:kinase activity"/>
    <property type="evidence" value="ECO:0007669"/>
    <property type="project" value="UniProtKB-KW"/>
</dbReference>
<dbReference type="EMBL" id="CP000249">
    <property type="protein sequence ID" value="ABD11750.1"/>
    <property type="molecule type" value="Genomic_DNA"/>
</dbReference>
<dbReference type="PANTHER" id="PTHR33477">
    <property type="entry name" value="P-LOOP NTPASE DOMAIN-CONTAINING PROTEIN LPA1 HOMOLOG 1"/>
    <property type="match status" value="1"/>
</dbReference>
<sequence>MATPETTIHIVYGIPCVGKSTGAVAFAHHRAIRTVVQTDYLREVQRAYVDLERVPVLAKVTHTAWELYGSPTQHNIVTGFADHAAAIAPAIGQVVRKLVLDGFDAVVEGAHFHSPIIAALRDENRTAHIRATLLIVRTAEELRKRVAQKGRDRADGNPLKEWQDNIPFMLTIQDYLIADARGKDIEVSTADEWRRSWNPTDVPSST</sequence>
<accession>Q2JAE2</accession>
<dbReference type="HOGENOM" id="CLU_1330317_0_0_11"/>
<dbReference type="PhylomeDB" id="Q2JAE2"/>
<dbReference type="AlphaFoldDB" id="Q2JAE2"/>
<protein>
    <submittedName>
        <fullName evidence="1">301aa long hypothetical 2-phosphoglycerate kinase</fullName>
    </submittedName>
</protein>
<name>Q2JAE2_FRACC</name>
<dbReference type="STRING" id="106370.Francci3_2383"/>
<dbReference type="Gene3D" id="3.40.50.300">
    <property type="entry name" value="P-loop containing nucleotide triphosphate hydrolases"/>
    <property type="match status" value="1"/>
</dbReference>
<keyword evidence="1" id="KW-0418">Kinase</keyword>